<dbReference type="PROSITE" id="PS50112">
    <property type="entry name" value="PAS"/>
    <property type="match status" value="1"/>
</dbReference>
<dbReference type="FunFam" id="3.30.450.20:FF:000060">
    <property type="entry name" value="Sensor protein FixL"/>
    <property type="match status" value="1"/>
</dbReference>
<keyword evidence="1" id="KW-0808">Transferase</keyword>
<dbReference type="FunFam" id="3.30.70.270:FF:000001">
    <property type="entry name" value="Diguanylate cyclase domain protein"/>
    <property type="match status" value="1"/>
</dbReference>
<dbReference type="InterPro" id="IPR013767">
    <property type="entry name" value="PAS_fold"/>
</dbReference>
<keyword evidence="4" id="KW-0067">ATP-binding</keyword>
<dbReference type="InterPro" id="IPR000160">
    <property type="entry name" value="GGDEF_dom"/>
</dbReference>
<protein>
    <recommendedName>
        <fullName evidence="6">Sensor protein FixL</fullName>
    </recommendedName>
</protein>
<dbReference type="GO" id="GO:0006355">
    <property type="term" value="P:regulation of DNA-templated transcription"/>
    <property type="evidence" value="ECO:0007669"/>
    <property type="project" value="InterPro"/>
</dbReference>
<reference evidence="10 11" key="1">
    <citation type="submission" date="2019-03" db="EMBL/GenBank/DDBJ databases">
        <title>Complete genome sequence of Ferrigenium kumadai strain An22, a microaerophilic iron-oxidizing bacterium isolated from a paddy field soil.</title>
        <authorList>
            <person name="Watanabe T."/>
            <person name="Asakawa S."/>
        </authorList>
    </citation>
    <scope>NUCLEOTIDE SEQUENCE [LARGE SCALE GENOMIC DNA]</scope>
    <source>
        <strain evidence="10 11">An22</strain>
    </source>
</reference>
<evidence type="ECO:0000259" key="9">
    <source>
        <dbReference type="PROSITE" id="PS50887"/>
    </source>
</evidence>
<dbReference type="NCBIfam" id="TIGR00254">
    <property type="entry name" value="GGDEF"/>
    <property type="match status" value="1"/>
</dbReference>
<dbReference type="SMART" id="SM00267">
    <property type="entry name" value="GGDEF"/>
    <property type="match status" value="1"/>
</dbReference>
<sequence length="426" mass="47186">MAKQRSPGYPVLIIGAGRGGSALLEMFLEDSLVRVVAIADTNPDAPGIRLAKKIGIPTYTDAAEALQACKSYPDCIVYNLSHDDSIADKASRIFGEKRVASGPEVMLFWQMVTNLKQIKGELEKSQNQLQAIIHNAMDGIITINETGEIQGFNPAAEQIFGYSQQEILGKRVNTLMPDPTRNAHDDHMRRYLQTGETKIMGVSGREVVAVRKNGEQFPMEVSISEMVLGGQKYFVGIVRDITERKLAEQKIAHLAHYDYLTDLPNRALFLNCLEHSMLLAKRNRYKTAVLFLDLDGFKQVNDTLGHDVGDLLLQAVSKRLKDTIRESDTVARVGGDEFTFVLNNVESTEGAALVARKIIAALAEPLDLKGQRCHVGGSIGISMFPDNADNLEKLIRQADEAMYLAKQSGKNTHRFYLDVLQKQPAE</sequence>
<evidence type="ECO:0000259" key="7">
    <source>
        <dbReference type="PROSITE" id="PS50112"/>
    </source>
</evidence>
<dbReference type="Gene3D" id="3.40.50.720">
    <property type="entry name" value="NAD(P)-binding Rossmann-like Domain"/>
    <property type="match status" value="1"/>
</dbReference>
<dbReference type="GO" id="GO:0005524">
    <property type="term" value="F:ATP binding"/>
    <property type="evidence" value="ECO:0007669"/>
    <property type="project" value="UniProtKB-KW"/>
</dbReference>
<dbReference type="PANTHER" id="PTHR46663">
    <property type="entry name" value="DIGUANYLATE CYCLASE DGCT-RELATED"/>
    <property type="match status" value="1"/>
</dbReference>
<keyword evidence="11" id="KW-1185">Reference proteome</keyword>
<feature type="domain" description="PAS" evidence="7">
    <location>
        <begin position="125"/>
        <end position="195"/>
    </location>
</feature>
<evidence type="ECO:0000256" key="3">
    <source>
        <dbReference type="ARBA" id="ARBA00022777"/>
    </source>
</evidence>
<accession>A0AAN1SXH7</accession>
<dbReference type="Gene3D" id="3.30.450.20">
    <property type="entry name" value="PAS domain"/>
    <property type="match status" value="1"/>
</dbReference>
<dbReference type="KEGG" id="fku:FGKAn22_00640"/>
<organism evidence="10 11">
    <name type="scientific">Ferrigenium kumadai</name>
    <dbReference type="NCBI Taxonomy" id="1682490"/>
    <lineage>
        <taxon>Bacteria</taxon>
        <taxon>Pseudomonadati</taxon>
        <taxon>Pseudomonadota</taxon>
        <taxon>Betaproteobacteria</taxon>
        <taxon>Nitrosomonadales</taxon>
        <taxon>Gallionellaceae</taxon>
        <taxon>Ferrigenium</taxon>
    </lineage>
</organism>
<gene>
    <name evidence="10" type="ORF">FGKAn22_00640</name>
</gene>
<evidence type="ECO:0000313" key="11">
    <source>
        <dbReference type="Proteomes" id="UP001319121"/>
    </source>
</evidence>
<keyword evidence="2" id="KW-0547">Nucleotide-binding</keyword>
<dbReference type="AlphaFoldDB" id="A0AAN1SXH7"/>
<dbReference type="InterPro" id="IPR035965">
    <property type="entry name" value="PAS-like_dom_sf"/>
</dbReference>
<proteinExistence type="predicted"/>
<name>A0AAN1SXH7_9PROT</name>
<evidence type="ECO:0000256" key="2">
    <source>
        <dbReference type="ARBA" id="ARBA00022741"/>
    </source>
</evidence>
<dbReference type="SUPFAM" id="SSF55785">
    <property type="entry name" value="PYP-like sensor domain (PAS domain)"/>
    <property type="match status" value="1"/>
</dbReference>
<dbReference type="SUPFAM" id="SSF55073">
    <property type="entry name" value="Nucleotide cyclase"/>
    <property type="match status" value="1"/>
</dbReference>
<dbReference type="PANTHER" id="PTHR46663:SF3">
    <property type="entry name" value="SLL0267 PROTEIN"/>
    <property type="match status" value="1"/>
</dbReference>
<dbReference type="SUPFAM" id="SSF51735">
    <property type="entry name" value="NAD(P)-binding Rossmann-fold domains"/>
    <property type="match status" value="1"/>
</dbReference>
<evidence type="ECO:0000256" key="5">
    <source>
        <dbReference type="ARBA" id="ARBA00059827"/>
    </source>
</evidence>
<dbReference type="EMBL" id="AP019536">
    <property type="protein sequence ID" value="BBI98371.1"/>
    <property type="molecule type" value="Genomic_DNA"/>
</dbReference>
<comment type="function">
    <text evidence="5">Putative oxygen sensor; modulates the activity of FixJ, a transcriptional activator of nitrogen fixation fixK gene. FixL probably acts as a kinase that phosphorylates FixJ.</text>
</comment>
<dbReference type="SMART" id="SM00086">
    <property type="entry name" value="PAC"/>
    <property type="match status" value="1"/>
</dbReference>
<dbReference type="Gene3D" id="3.30.70.270">
    <property type="match status" value="1"/>
</dbReference>
<evidence type="ECO:0000256" key="4">
    <source>
        <dbReference type="ARBA" id="ARBA00022840"/>
    </source>
</evidence>
<evidence type="ECO:0000256" key="1">
    <source>
        <dbReference type="ARBA" id="ARBA00022679"/>
    </source>
</evidence>
<dbReference type="InterPro" id="IPR036291">
    <property type="entry name" value="NAD(P)-bd_dom_sf"/>
</dbReference>
<dbReference type="Pfam" id="PF00990">
    <property type="entry name" value="GGDEF"/>
    <property type="match status" value="1"/>
</dbReference>
<dbReference type="CDD" id="cd01949">
    <property type="entry name" value="GGDEF"/>
    <property type="match status" value="1"/>
</dbReference>
<dbReference type="Proteomes" id="UP001319121">
    <property type="component" value="Chromosome"/>
</dbReference>
<dbReference type="SMART" id="SM00091">
    <property type="entry name" value="PAS"/>
    <property type="match status" value="1"/>
</dbReference>
<dbReference type="InterPro" id="IPR029787">
    <property type="entry name" value="Nucleotide_cyclase"/>
</dbReference>
<dbReference type="GO" id="GO:0016301">
    <property type="term" value="F:kinase activity"/>
    <property type="evidence" value="ECO:0007669"/>
    <property type="project" value="UniProtKB-KW"/>
</dbReference>
<dbReference type="InterPro" id="IPR043128">
    <property type="entry name" value="Rev_trsase/Diguanyl_cyclase"/>
</dbReference>
<dbReference type="Pfam" id="PF00989">
    <property type="entry name" value="PAS"/>
    <property type="match status" value="1"/>
</dbReference>
<dbReference type="InterPro" id="IPR052163">
    <property type="entry name" value="DGC-Regulatory_Protein"/>
</dbReference>
<feature type="domain" description="PAC" evidence="8">
    <location>
        <begin position="203"/>
        <end position="253"/>
    </location>
</feature>
<dbReference type="InterPro" id="IPR001610">
    <property type="entry name" value="PAC"/>
</dbReference>
<dbReference type="PROSITE" id="PS50887">
    <property type="entry name" value="GGDEF"/>
    <property type="match status" value="1"/>
</dbReference>
<dbReference type="NCBIfam" id="TIGR00229">
    <property type="entry name" value="sensory_box"/>
    <property type="match status" value="1"/>
</dbReference>
<evidence type="ECO:0000259" key="8">
    <source>
        <dbReference type="PROSITE" id="PS50113"/>
    </source>
</evidence>
<dbReference type="InterPro" id="IPR000700">
    <property type="entry name" value="PAS-assoc_C"/>
</dbReference>
<keyword evidence="3" id="KW-0418">Kinase</keyword>
<dbReference type="RefSeq" id="WP_212786018.1">
    <property type="nucleotide sequence ID" value="NZ_AP019536.1"/>
</dbReference>
<dbReference type="PROSITE" id="PS50113">
    <property type="entry name" value="PAC"/>
    <property type="match status" value="1"/>
</dbReference>
<evidence type="ECO:0000313" key="10">
    <source>
        <dbReference type="EMBL" id="BBI98371.1"/>
    </source>
</evidence>
<feature type="domain" description="GGDEF" evidence="9">
    <location>
        <begin position="285"/>
        <end position="418"/>
    </location>
</feature>
<evidence type="ECO:0000256" key="6">
    <source>
        <dbReference type="ARBA" id="ARBA00070616"/>
    </source>
</evidence>
<dbReference type="InterPro" id="IPR000014">
    <property type="entry name" value="PAS"/>
</dbReference>
<dbReference type="CDD" id="cd00130">
    <property type="entry name" value="PAS"/>
    <property type="match status" value="1"/>
</dbReference>